<gene>
    <name evidence="11" type="ORF">HERILL_LOCUS2323</name>
</gene>
<dbReference type="SUPFAM" id="SSF50494">
    <property type="entry name" value="Trypsin-like serine proteases"/>
    <property type="match status" value="1"/>
</dbReference>
<dbReference type="InterPro" id="IPR018114">
    <property type="entry name" value="TRYPSIN_HIS"/>
</dbReference>
<dbReference type="InterPro" id="IPR033116">
    <property type="entry name" value="TRYPSIN_SER"/>
</dbReference>
<dbReference type="Pfam" id="PF00089">
    <property type="entry name" value="Trypsin"/>
    <property type="match status" value="1"/>
</dbReference>
<evidence type="ECO:0000256" key="3">
    <source>
        <dbReference type="ARBA" id="ARBA00022525"/>
    </source>
</evidence>
<feature type="domain" description="Peptidase S1" evidence="10">
    <location>
        <begin position="35"/>
        <end position="268"/>
    </location>
</feature>
<keyword evidence="3" id="KW-0964">Secreted</keyword>
<dbReference type="PRINTS" id="PR00722">
    <property type="entry name" value="CHYMOTRYPSIN"/>
</dbReference>
<reference evidence="11 12" key="1">
    <citation type="submission" date="2020-11" db="EMBL/GenBank/DDBJ databases">
        <authorList>
            <person name="Wallbank WR R."/>
            <person name="Pardo Diaz C."/>
            <person name="Kozak K."/>
            <person name="Martin S."/>
            <person name="Jiggins C."/>
            <person name="Moest M."/>
            <person name="Warren A I."/>
            <person name="Generalovic N T."/>
            <person name="Byers J.R.P. K."/>
            <person name="Montejo-Kovacevich G."/>
            <person name="Yen C E."/>
        </authorList>
    </citation>
    <scope>NUCLEOTIDE SEQUENCE [LARGE SCALE GENOMIC DNA]</scope>
</reference>
<keyword evidence="5 8" id="KW-0378">Hydrolase</keyword>
<evidence type="ECO:0000256" key="1">
    <source>
        <dbReference type="ARBA" id="ARBA00004239"/>
    </source>
</evidence>
<keyword evidence="6 8" id="KW-0720">Serine protease</keyword>
<keyword evidence="12" id="KW-1185">Reference proteome</keyword>
<proteinExistence type="inferred from homology"/>
<evidence type="ECO:0000256" key="6">
    <source>
        <dbReference type="ARBA" id="ARBA00022825"/>
    </source>
</evidence>
<dbReference type="GO" id="GO:0005576">
    <property type="term" value="C:extracellular region"/>
    <property type="evidence" value="ECO:0007669"/>
    <property type="project" value="UniProtKB-SubCell"/>
</dbReference>
<dbReference type="SMART" id="SM00020">
    <property type="entry name" value="Tryp_SPc"/>
    <property type="match status" value="1"/>
</dbReference>
<keyword evidence="7" id="KW-1015">Disulfide bond</keyword>
<evidence type="ECO:0000259" key="10">
    <source>
        <dbReference type="PROSITE" id="PS50240"/>
    </source>
</evidence>
<organism evidence="11 12">
    <name type="scientific">Hermetia illucens</name>
    <name type="common">Black soldier fly</name>
    <dbReference type="NCBI Taxonomy" id="343691"/>
    <lineage>
        <taxon>Eukaryota</taxon>
        <taxon>Metazoa</taxon>
        <taxon>Ecdysozoa</taxon>
        <taxon>Arthropoda</taxon>
        <taxon>Hexapoda</taxon>
        <taxon>Insecta</taxon>
        <taxon>Pterygota</taxon>
        <taxon>Neoptera</taxon>
        <taxon>Endopterygota</taxon>
        <taxon>Diptera</taxon>
        <taxon>Brachycera</taxon>
        <taxon>Stratiomyomorpha</taxon>
        <taxon>Stratiomyidae</taxon>
        <taxon>Hermetiinae</taxon>
        <taxon>Hermetia</taxon>
    </lineage>
</organism>
<dbReference type="PROSITE" id="PS00134">
    <property type="entry name" value="TRYPSIN_HIS"/>
    <property type="match status" value="1"/>
</dbReference>
<dbReference type="Gene3D" id="2.40.10.10">
    <property type="entry name" value="Trypsin-like serine proteases"/>
    <property type="match status" value="1"/>
</dbReference>
<evidence type="ECO:0000313" key="11">
    <source>
        <dbReference type="EMBL" id="CAD7079089.1"/>
    </source>
</evidence>
<dbReference type="InterPro" id="IPR009003">
    <property type="entry name" value="Peptidase_S1_PA"/>
</dbReference>
<dbReference type="Proteomes" id="UP000594454">
    <property type="component" value="Chromosome 1"/>
</dbReference>
<keyword evidence="9" id="KW-0732">Signal</keyword>
<dbReference type="AlphaFoldDB" id="A0A7R8UE94"/>
<dbReference type="InterPro" id="IPR050430">
    <property type="entry name" value="Peptidase_S1"/>
</dbReference>
<accession>A0A7R8UE94</accession>
<evidence type="ECO:0000313" key="12">
    <source>
        <dbReference type="Proteomes" id="UP000594454"/>
    </source>
</evidence>
<sequence>MCLRLVCAVLVLVAAVAGQAIEEDSIDTSNFNSRVVGGVVSELSGTPYIVSISLKGRQKDKQLCAGSIVAEQWIVTAAHCLKDPPYRLLITAGLHSINQTESPIIQQRRCDFYRRHENYSTIFGATGGYDVGVAHISTPFLFMKFIQPIPLHEKAEVQGIASIFGWGSISTTTDRNYPHQLQTADLTLQDVKSCELAHNTSIGVGTLCAGGEKDNRGACIGDSGGPLVQGNILIGVVSWGPPTCNPKDGPSIFSNVGYYAHWIKKQIQSDVNENNLLK</sequence>
<name>A0A7R8UE94_HERIL</name>
<dbReference type="PANTHER" id="PTHR24276">
    <property type="entry name" value="POLYSERASE-RELATED"/>
    <property type="match status" value="1"/>
</dbReference>
<evidence type="ECO:0000256" key="9">
    <source>
        <dbReference type="SAM" id="SignalP"/>
    </source>
</evidence>
<dbReference type="GO" id="GO:0006508">
    <property type="term" value="P:proteolysis"/>
    <property type="evidence" value="ECO:0007669"/>
    <property type="project" value="UniProtKB-KW"/>
</dbReference>
<feature type="signal peptide" evidence="9">
    <location>
        <begin position="1"/>
        <end position="18"/>
    </location>
</feature>
<dbReference type="InterPro" id="IPR043504">
    <property type="entry name" value="Peptidase_S1_PA_chymotrypsin"/>
</dbReference>
<dbReference type="PROSITE" id="PS50240">
    <property type="entry name" value="TRYPSIN_DOM"/>
    <property type="match status" value="1"/>
</dbReference>
<dbReference type="GO" id="GO:0004252">
    <property type="term" value="F:serine-type endopeptidase activity"/>
    <property type="evidence" value="ECO:0007669"/>
    <property type="project" value="InterPro"/>
</dbReference>
<dbReference type="OrthoDB" id="10061449at2759"/>
<feature type="chain" id="PRO_5031269769" description="Peptidase S1 domain-containing protein" evidence="9">
    <location>
        <begin position="19"/>
        <end position="278"/>
    </location>
</feature>
<dbReference type="OMA" id="HENYSTI"/>
<keyword evidence="4 8" id="KW-0645">Protease</keyword>
<dbReference type="PROSITE" id="PS00135">
    <property type="entry name" value="TRYPSIN_SER"/>
    <property type="match status" value="1"/>
</dbReference>
<dbReference type="EMBL" id="LR899009">
    <property type="protein sequence ID" value="CAD7079089.1"/>
    <property type="molecule type" value="Genomic_DNA"/>
</dbReference>
<dbReference type="InParanoid" id="A0A7R8UE94"/>
<dbReference type="FunFam" id="2.40.10.10:FF:000036">
    <property type="entry name" value="Trypsin beta"/>
    <property type="match status" value="1"/>
</dbReference>
<dbReference type="CDD" id="cd00190">
    <property type="entry name" value="Tryp_SPc"/>
    <property type="match status" value="1"/>
</dbReference>
<protein>
    <recommendedName>
        <fullName evidence="10">Peptidase S1 domain-containing protein</fullName>
    </recommendedName>
</protein>
<dbReference type="InterPro" id="IPR001254">
    <property type="entry name" value="Trypsin_dom"/>
</dbReference>
<evidence type="ECO:0000256" key="5">
    <source>
        <dbReference type="ARBA" id="ARBA00022801"/>
    </source>
</evidence>
<comment type="subcellular location">
    <subcellularLocation>
        <location evidence="1">Secreted</location>
        <location evidence="1">Extracellular space</location>
    </subcellularLocation>
</comment>
<evidence type="ECO:0000256" key="7">
    <source>
        <dbReference type="ARBA" id="ARBA00023157"/>
    </source>
</evidence>
<dbReference type="PANTHER" id="PTHR24276:SF91">
    <property type="entry name" value="AT26814P-RELATED"/>
    <property type="match status" value="1"/>
</dbReference>
<evidence type="ECO:0000256" key="8">
    <source>
        <dbReference type="RuleBase" id="RU363034"/>
    </source>
</evidence>
<comment type="similarity">
    <text evidence="2">Belongs to the peptidase S1 family.</text>
</comment>
<evidence type="ECO:0000256" key="4">
    <source>
        <dbReference type="ARBA" id="ARBA00022670"/>
    </source>
</evidence>
<evidence type="ECO:0000256" key="2">
    <source>
        <dbReference type="ARBA" id="ARBA00007664"/>
    </source>
</evidence>
<dbReference type="InterPro" id="IPR001314">
    <property type="entry name" value="Peptidase_S1A"/>
</dbReference>
<dbReference type="FunFam" id="2.40.10.10:FF:000068">
    <property type="entry name" value="transmembrane protease serine 2"/>
    <property type="match status" value="1"/>
</dbReference>